<dbReference type="SUPFAM" id="SSF51556">
    <property type="entry name" value="Metallo-dependent hydrolases"/>
    <property type="match status" value="1"/>
</dbReference>
<reference evidence="3 4" key="1">
    <citation type="submission" date="2017-09" db="EMBL/GenBank/DDBJ databases">
        <authorList>
            <person name="Ehlers B."/>
            <person name="Leendertz F.H."/>
        </authorList>
    </citation>
    <scope>NUCLEOTIDE SEQUENCE [LARGE SCALE GENOMIC DNA]</scope>
    <source>
        <strain evidence="3 4">CGMCC 4.6857</strain>
    </source>
</reference>
<dbReference type="EMBL" id="OBDY01000027">
    <property type="protein sequence ID" value="SNY65095.1"/>
    <property type="molecule type" value="Genomic_DNA"/>
</dbReference>
<dbReference type="GO" id="GO:0016831">
    <property type="term" value="F:carboxy-lyase activity"/>
    <property type="evidence" value="ECO:0007669"/>
    <property type="project" value="InterPro"/>
</dbReference>
<evidence type="ECO:0000313" key="4">
    <source>
        <dbReference type="Proteomes" id="UP000219612"/>
    </source>
</evidence>
<protein>
    <recommendedName>
        <fullName evidence="2">Amidohydrolase-related domain-containing protein</fullName>
    </recommendedName>
</protein>
<gene>
    <name evidence="3" type="ORF">SAMN05421748_127132</name>
</gene>
<proteinExistence type="predicted"/>
<evidence type="ECO:0000256" key="1">
    <source>
        <dbReference type="ARBA" id="ARBA00023239"/>
    </source>
</evidence>
<dbReference type="InterPro" id="IPR032465">
    <property type="entry name" value="ACMSD"/>
</dbReference>
<dbReference type="Proteomes" id="UP000219612">
    <property type="component" value="Unassembled WGS sequence"/>
</dbReference>
<sequence length="268" mass="29240">MGTPIIDAHCHAGPGDGFTGPWDTAAPLDAYLRRCDRAGITRSNLFAAFHSDYAAANEQVARIVAARPGRFTGFAMVHADRDRGRVPAMIARAVDGLGFCGIKVHRHDARLSREICETARQWRLPVLYDPAGDTGTVALFAAEFPDVDFVIPHLGSFADDWTAQTTFITVLAEHPNVYTDTSGIRRFDLLVRAVRRAGAHKVLFGSDGPWLHPGLELAKVRLLGLPRAAEEQVLGGTFLRLTSRVRRPRPAAPVSPAFALPGPRPRPR</sequence>
<evidence type="ECO:0000313" key="3">
    <source>
        <dbReference type="EMBL" id="SNY65095.1"/>
    </source>
</evidence>
<accession>A0A285JXQ8</accession>
<dbReference type="OrthoDB" id="8673173at2"/>
<feature type="domain" description="Amidohydrolase-related" evidence="2">
    <location>
        <begin position="6"/>
        <end position="236"/>
    </location>
</feature>
<dbReference type="Pfam" id="PF04909">
    <property type="entry name" value="Amidohydro_2"/>
    <property type="match status" value="1"/>
</dbReference>
<dbReference type="PANTHER" id="PTHR21240">
    <property type="entry name" value="2-AMINO-3-CARBOXYLMUCONATE-6-SEMIALDEHYDE DECARBOXYLASE"/>
    <property type="match status" value="1"/>
</dbReference>
<evidence type="ECO:0000259" key="2">
    <source>
        <dbReference type="Pfam" id="PF04909"/>
    </source>
</evidence>
<organism evidence="3 4">
    <name type="scientific">Paractinoplanes atraurantiacus</name>
    <dbReference type="NCBI Taxonomy" id="1036182"/>
    <lineage>
        <taxon>Bacteria</taxon>
        <taxon>Bacillati</taxon>
        <taxon>Actinomycetota</taxon>
        <taxon>Actinomycetes</taxon>
        <taxon>Micromonosporales</taxon>
        <taxon>Micromonosporaceae</taxon>
        <taxon>Paractinoplanes</taxon>
    </lineage>
</organism>
<dbReference type="GO" id="GO:0016787">
    <property type="term" value="F:hydrolase activity"/>
    <property type="evidence" value="ECO:0007669"/>
    <property type="project" value="InterPro"/>
</dbReference>
<dbReference type="Gene3D" id="3.20.20.140">
    <property type="entry name" value="Metal-dependent hydrolases"/>
    <property type="match status" value="1"/>
</dbReference>
<dbReference type="RefSeq" id="WP_097327251.1">
    <property type="nucleotide sequence ID" value="NZ_OBDY01000027.1"/>
</dbReference>
<dbReference type="PANTHER" id="PTHR21240:SF28">
    <property type="entry name" value="ISO-OROTATE DECARBOXYLASE (EUROFUNG)"/>
    <property type="match status" value="1"/>
</dbReference>
<dbReference type="GO" id="GO:0005737">
    <property type="term" value="C:cytoplasm"/>
    <property type="evidence" value="ECO:0007669"/>
    <property type="project" value="TreeGrafter"/>
</dbReference>
<name>A0A285JXQ8_9ACTN</name>
<dbReference type="InterPro" id="IPR006680">
    <property type="entry name" value="Amidohydro-rel"/>
</dbReference>
<keyword evidence="1" id="KW-0456">Lyase</keyword>
<dbReference type="GO" id="GO:0019748">
    <property type="term" value="P:secondary metabolic process"/>
    <property type="evidence" value="ECO:0007669"/>
    <property type="project" value="TreeGrafter"/>
</dbReference>
<keyword evidence="4" id="KW-1185">Reference proteome</keyword>
<dbReference type="InterPro" id="IPR032466">
    <property type="entry name" value="Metal_Hydrolase"/>
</dbReference>
<dbReference type="AlphaFoldDB" id="A0A285JXQ8"/>